<protein>
    <submittedName>
        <fullName evidence="11">EAL domain-containing protein</fullName>
    </submittedName>
</protein>
<name>A0A6N7S2H2_9FIRM</name>
<dbReference type="Pfam" id="PF02378">
    <property type="entry name" value="PTS_EIIC"/>
    <property type="match status" value="1"/>
</dbReference>
<reference evidence="13 14" key="1">
    <citation type="journal article" date="2019" name="Nat. Med.">
        <title>A library of human gut bacterial isolates paired with longitudinal multiomics data enables mechanistic microbiome research.</title>
        <authorList>
            <person name="Poyet M."/>
            <person name="Groussin M."/>
            <person name="Gibbons S.M."/>
            <person name="Avila-Pacheco J."/>
            <person name="Jiang X."/>
            <person name="Kearney S.M."/>
            <person name="Perrotta A.R."/>
            <person name="Berdy B."/>
            <person name="Zhao S."/>
            <person name="Lieberman T.D."/>
            <person name="Swanson P.K."/>
            <person name="Smith M."/>
            <person name="Roesemann S."/>
            <person name="Alexander J.E."/>
            <person name="Rich S.A."/>
            <person name="Livny J."/>
            <person name="Vlamakis H."/>
            <person name="Clish C."/>
            <person name="Bullock K."/>
            <person name="Deik A."/>
            <person name="Scott J."/>
            <person name="Pierce K.A."/>
            <person name="Xavier R.J."/>
            <person name="Alm E.J."/>
        </authorList>
    </citation>
    <scope>NUCLEOTIDE SEQUENCE [LARGE SCALE GENOMIC DNA]</scope>
    <source>
        <strain evidence="11 13">BIOML-A4</strain>
        <strain evidence="12 14">BIOML-A5</strain>
    </source>
</reference>
<evidence type="ECO:0000313" key="12">
    <source>
        <dbReference type="EMBL" id="MSC31820.1"/>
    </source>
</evidence>
<keyword evidence="7 8" id="KW-0472">Membrane</keyword>
<dbReference type="GO" id="GO:0009401">
    <property type="term" value="P:phosphoenolpyruvate-dependent sugar phosphotransferase system"/>
    <property type="evidence" value="ECO:0007669"/>
    <property type="project" value="InterPro"/>
</dbReference>
<accession>A0A6N7S2H2</accession>
<dbReference type="InterPro" id="IPR001633">
    <property type="entry name" value="EAL_dom"/>
</dbReference>
<sequence>MQIEKLSASLVKLESYRLIRAVRTGLTIAIPILMIGSFSLLIKTFAGYFPMLAGIQELAELLYQCTFGILSLLLTGCLAWGALQTQDQPLAGDWIVPPAAIMVFIILNGGLKLDSAGAVGTFTAVCAALFTSFTYCWLRRKLKDEQFFTPGADYNFNQALTAIVPLLAVLLTAAVFNEGIRLIFHIESFQDVFVLLSNTLFRHMGRGFASSALFVFLSSGLWLLGIHGSNVLENVSRTLFQEGMQINAAASAAGLAPTEIFTKTFLDNFVFIGGCGTLICLLIALMLFSRQRVNRTLAKTAVIPMLFNINELMIFGLPVVFNPVFVIPFLLTPLVCLFTSSLAMGLGWVPMCVQSVEWTTPALISGYLATGSWTGALLQIVNIGIGVGIYAPFVLLYDKILIRQSQHQMSELAELLDEQIEQGKPLNLIGAHGRLGNFAKLLAAEIKNDLLQKPIEMGYQPQFDGQNRCFGVEALLRYTHPRYGKVPPPLIIDLAKETDQLQTLELAVFEQVLQADFSGIEAMISMNVTVDTLKSEAFADFLRAHPVVQGRYCIEVTEQNTLLLNEAMRQRLKEFKDLGYALAVDDFSMGSTSLKYLQSSQFDIVKLDGSLVKNAQENASGRQIIQSILYLAQSMNFTVIAEYVENEAVRDLLKDLGCTHYQGYLYSPAVPLKQLRTVIQKIEEKK</sequence>
<feature type="transmembrane region" description="Helical" evidence="8">
    <location>
        <begin position="21"/>
        <end position="41"/>
    </location>
</feature>
<evidence type="ECO:0000313" key="13">
    <source>
        <dbReference type="Proteomes" id="UP000433575"/>
    </source>
</evidence>
<keyword evidence="4" id="KW-0762">Sugar transport</keyword>
<keyword evidence="6 8" id="KW-1133">Transmembrane helix</keyword>
<evidence type="ECO:0000256" key="5">
    <source>
        <dbReference type="ARBA" id="ARBA00022692"/>
    </source>
</evidence>
<feature type="domain" description="EAL" evidence="9">
    <location>
        <begin position="439"/>
        <end position="683"/>
    </location>
</feature>
<dbReference type="Proteomes" id="UP000480929">
    <property type="component" value="Unassembled WGS sequence"/>
</dbReference>
<dbReference type="PROSITE" id="PS51105">
    <property type="entry name" value="PTS_EIIC_TYPE_3"/>
    <property type="match status" value="1"/>
</dbReference>
<comment type="subcellular location">
    <subcellularLocation>
        <location evidence="1">Cell membrane</location>
        <topology evidence="1">Multi-pass membrane protein</topology>
    </subcellularLocation>
</comment>
<gene>
    <name evidence="12" type="ORF">GKD88_01595</name>
    <name evidence="11" type="ORF">GKE08_01585</name>
</gene>
<dbReference type="InterPro" id="IPR051088">
    <property type="entry name" value="PTS_Sugar-EIIC/EIIB"/>
</dbReference>
<evidence type="ECO:0000313" key="14">
    <source>
        <dbReference type="Proteomes" id="UP000480929"/>
    </source>
</evidence>
<keyword evidence="5 8" id="KW-0812">Transmembrane</keyword>
<comment type="caution">
    <text evidence="11">The sequence shown here is derived from an EMBL/GenBank/DDBJ whole genome shotgun (WGS) entry which is preliminary data.</text>
</comment>
<evidence type="ECO:0000256" key="2">
    <source>
        <dbReference type="ARBA" id="ARBA00022448"/>
    </source>
</evidence>
<feature type="transmembrane region" description="Helical" evidence="8">
    <location>
        <begin position="159"/>
        <end position="176"/>
    </location>
</feature>
<evidence type="ECO:0000259" key="10">
    <source>
        <dbReference type="PROSITE" id="PS51105"/>
    </source>
</evidence>
<dbReference type="EMBL" id="WKPI01000001">
    <property type="protein sequence ID" value="MSC31820.1"/>
    <property type="molecule type" value="Genomic_DNA"/>
</dbReference>
<proteinExistence type="predicted"/>
<dbReference type="Pfam" id="PF00563">
    <property type="entry name" value="EAL"/>
    <property type="match status" value="1"/>
</dbReference>
<feature type="transmembrane region" description="Helical" evidence="8">
    <location>
        <begin position="117"/>
        <end position="138"/>
    </location>
</feature>
<evidence type="ECO:0000256" key="4">
    <source>
        <dbReference type="ARBA" id="ARBA00022597"/>
    </source>
</evidence>
<dbReference type="InterPro" id="IPR003352">
    <property type="entry name" value="PTS_EIIC"/>
</dbReference>
<dbReference type="PANTHER" id="PTHR33989:SF4">
    <property type="entry name" value="PTS SYSTEM N,N'-DIACETYLCHITOBIOSE-SPECIFIC EIIC COMPONENT"/>
    <property type="match status" value="1"/>
</dbReference>
<dbReference type="RefSeq" id="WP_154237660.1">
    <property type="nucleotide sequence ID" value="NZ_CALJPI010000184.1"/>
</dbReference>
<feature type="transmembrane region" description="Helical" evidence="8">
    <location>
        <begin position="208"/>
        <end position="226"/>
    </location>
</feature>
<dbReference type="CDD" id="cd01948">
    <property type="entry name" value="EAL"/>
    <property type="match status" value="1"/>
</dbReference>
<organism evidence="11 13">
    <name type="scientific">Holdemania massiliensis</name>
    <dbReference type="NCBI Taxonomy" id="1468449"/>
    <lineage>
        <taxon>Bacteria</taxon>
        <taxon>Bacillati</taxon>
        <taxon>Bacillota</taxon>
        <taxon>Erysipelotrichia</taxon>
        <taxon>Erysipelotrichales</taxon>
        <taxon>Erysipelotrichaceae</taxon>
        <taxon>Holdemania</taxon>
    </lineage>
</organism>
<evidence type="ECO:0000313" key="11">
    <source>
        <dbReference type="EMBL" id="MSA88024.1"/>
    </source>
</evidence>
<feature type="transmembrane region" description="Helical" evidence="8">
    <location>
        <begin position="269"/>
        <end position="289"/>
    </location>
</feature>
<evidence type="ECO:0000256" key="6">
    <source>
        <dbReference type="ARBA" id="ARBA00022989"/>
    </source>
</evidence>
<feature type="transmembrane region" description="Helical" evidence="8">
    <location>
        <begin position="94"/>
        <end position="111"/>
    </location>
</feature>
<dbReference type="GO" id="GO:0005886">
    <property type="term" value="C:plasma membrane"/>
    <property type="evidence" value="ECO:0007669"/>
    <property type="project" value="UniProtKB-SubCell"/>
</dbReference>
<evidence type="ECO:0000256" key="3">
    <source>
        <dbReference type="ARBA" id="ARBA00022475"/>
    </source>
</evidence>
<keyword evidence="14" id="KW-1185">Reference proteome</keyword>
<evidence type="ECO:0000259" key="9">
    <source>
        <dbReference type="PROSITE" id="PS50883"/>
    </source>
</evidence>
<dbReference type="AlphaFoldDB" id="A0A6N7S2H2"/>
<feature type="transmembrane region" description="Helical" evidence="8">
    <location>
        <begin position="380"/>
        <end position="397"/>
    </location>
</feature>
<dbReference type="PROSITE" id="PS50883">
    <property type="entry name" value="EAL"/>
    <property type="match status" value="1"/>
</dbReference>
<dbReference type="Proteomes" id="UP000433575">
    <property type="component" value="Unassembled WGS sequence"/>
</dbReference>
<dbReference type="SMART" id="SM00052">
    <property type="entry name" value="EAL"/>
    <property type="match status" value="1"/>
</dbReference>
<dbReference type="InterPro" id="IPR035919">
    <property type="entry name" value="EAL_sf"/>
</dbReference>
<dbReference type="InterPro" id="IPR004501">
    <property type="entry name" value="PTS_EIIC_3"/>
</dbReference>
<feature type="transmembrane region" description="Helical" evidence="8">
    <location>
        <begin position="301"/>
        <end position="321"/>
    </location>
</feature>
<evidence type="ECO:0000256" key="7">
    <source>
        <dbReference type="ARBA" id="ARBA00023136"/>
    </source>
</evidence>
<keyword evidence="3" id="KW-1003">Cell membrane</keyword>
<dbReference type="GO" id="GO:0008982">
    <property type="term" value="F:protein-N(PI)-phosphohistidine-sugar phosphotransferase activity"/>
    <property type="evidence" value="ECO:0007669"/>
    <property type="project" value="InterPro"/>
</dbReference>
<feature type="transmembrane region" description="Helical" evidence="8">
    <location>
        <begin position="61"/>
        <end position="82"/>
    </location>
</feature>
<dbReference type="EMBL" id="WKPJ01000001">
    <property type="protein sequence ID" value="MSA88024.1"/>
    <property type="molecule type" value="Genomic_DNA"/>
</dbReference>
<dbReference type="PANTHER" id="PTHR33989">
    <property type="match status" value="1"/>
</dbReference>
<dbReference type="Gene3D" id="3.20.20.450">
    <property type="entry name" value="EAL domain"/>
    <property type="match status" value="1"/>
</dbReference>
<evidence type="ECO:0000256" key="8">
    <source>
        <dbReference type="SAM" id="Phobius"/>
    </source>
</evidence>
<keyword evidence="2" id="KW-0813">Transport</keyword>
<feature type="domain" description="PTS EIIC type-3" evidence="10">
    <location>
        <begin position="2"/>
        <end position="393"/>
    </location>
</feature>
<dbReference type="OrthoDB" id="9762141at2"/>
<evidence type="ECO:0000256" key="1">
    <source>
        <dbReference type="ARBA" id="ARBA00004651"/>
    </source>
</evidence>
<dbReference type="SUPFAM" id="SSF141868">
    <property type="entry name" value="EAL domain-like"/>
    <property type="match status" value="1"/>
</dbReference>